<accession>A0A3R6YMW1</accession>
<reference evidence="3 4" key="1">
    <citation type="submission" date="2018-07" db="EMBL/GenBank/DDBJ databases">
        <title>Genome sequences of six Lactobacillus spp. isolated from bumble bee guts.</title>
        <authorList>
            <person name="Motta E.V.S."/>
            <person name="Moran N.A."/>
        </authorList>
    </citation>
    <scope>NUCLEOTIDE SEQUENCE [LARGE SCALE GENOMIC DNA]</scope>
    <source>
        <strain evidence="2 3">BI-1.1</strain>
        <strain evidence="1 4">LV-8.1</strain>
    </source>
</reference>
<evidence type="ECO:0000313" key="4">
    <source>
        <dbReference type="Proteomes" id="UP000284822"/>
    </source>
</evidence>
<organism evidence="2 3">
    <name type="scientific">Bombilactobacillus bombi</name>
    <dbReference type="NCBI Taxonomy" id="1303590"/>
    <lineage>
        <taxon>Bacteria</taxon>
        <taxon>Bacillati</taxon>
        <taxon>Bacillota</taxon>
        <taxon>Bacilli</taxon>
        <taxon>Lactobacillales</taxon>
        <taxon>Lactobacillaceae</taxon>
        <taxon>Bombilactobacillus</taxon>
    </lineage>
</organism>
<dbReference type="EMBL" id="QOCS01000016">
    <property type="protein sequence ID" value="RHW45637.1"/>
    <property type="molecule type" value="Genomic_DNA"/>
</dbReference>
<dbReference type="Proteomes" id="UP000284109">
    <property type="component" value="Unassembled WGS sequence"/>
</dbReference>
<evidence type="ECO:0000313" key="1">
    <source>
        <dbReference type="EMBL" id="RHW45637.1"/>
    </source>
</evidence>
<dbReference type="Proteomes" id="UP000284822">
    <property type="component" value="Unassembled WGS sequence"/>
</dbReference>
<comment type="caution">
    <text evidence="2">The sequence shown here is derived from an EMBL/GenBank/DDBJ whole genome shotgun (WGS) entry which is preliminary data.</text>
</comment>
<evidence type="ECO:0000313" key="3">
    <source>
        <dbReference type="Proteomes" id="UP000284109"/>
    </source>
</evidence>
<name>A0A3R6YMW1_9LACO</name>
<evidence type="ECO:0000313" key="2">
    <source>
        <dbReference type="EMBL" id="RHW51176.1"/>
    </source>
</evidence>
<gene>
    <name evidence="2" type="ORF">DS831_03895</name>
    <name evidence="1" type="ORF">DS832_07405</name>
</gene>
<protein>
    <submittedName>
        <fullName evidence="2">Uncharacterized protein</fullName>
    </submittedName>
</protein>
<dbReference type="RefSeq" id="WP_118900606.1">
    <property type="nucleotide sequence ID" value="NZ_OZ204251.1"/>
</dbReference>
<sequence>MVLSNLKTVLHLNAPKQIEIKYQHQHETKRFFKDYFKQHDIKANCVDFAITRENNHPVYVNTFELKGPDSVACARIIEDISLNRNVMRIRRVHA</sequence>
<proteinExistence type="predicted"/>
<dbReference type="AlphaFoldDB" id="A0A3R6YMW1"/>
<keyword evidence="3" id="KW-1185">Reference proteome</keyword>
<dbReference type="EMBL" id="QOCR01000002">
    <property type="protein sequence ID" value="RHW51176.1"/>
    <property type="molecule type" value="Genomic_DNA"/>
</dbReference>